<dbReference type="Proteomes" id="UP000659496">
    <property type="component" value="Unassembled WGS sequence"/>
</dbReference>
<sequence>MLKKIGWIIIICTLFLVLWPSSITAPQLLNVFKLTEEPDVIVRGTSGSAMTLDISFGDAALEKWIAELEAPYPLLLVDTAWAMRFPDSAELIRKKNIPVALLGKEGAFYEEDTALFTEQLEEFTILFGKKPLWFRTSDEVFPKLLQDSLWKHEINALGSTLRWKGGKLPPHKKGEILTAALERKGTATLDDIDRLLASREFQSVEDVLFATDVKTKKIPE</sequence>
<proteinExistence type="predicted"/>
<gene>
    <name evidence="1" type="ORF">H9659_03975</name>
</gene>
<reference evidence="1 2" key="1">
    <citation type="submission" date="2020-08" db="EMBL/GenBank/DDBJ databases">
        <title>A Genomic Blueprint of the Chicken Gut Microbiome.</title>
        <authorList>
            <person name="Gilroy R."/>
            <person name="Ravi A."/>
            <person name="Getino M."/>
            <person name="Pursley I."/>
            <person name="Horton D.L."/>
            <person name="Alikhan N.-F."/>
            <person name="Baker D."/>
            <person name="Gharbi K."/>
            <person name="Hall N."/>
            <person name="Watson M."/>
            <person name="Adriaenssens E.M."/>
            <person name="Foster-Nyarko E."/>
            <person name="Jarju S."/>
            <person name="Secka A."/>
            <person name="Antonio M."/>
            <person name="Oren A."/>
            <person name="Chaudhuri R."/>
            <person name="La Ragione R.M."/>
            <person name="Hildebrand F."/>
            <person name="Pallen M.J."/>
        </authorList>
    </citation>
    <scope>NUCLEOTIDE SEQUENCE [LARGE SCALE GENOMIC DNA]</scope>
    <source>
        <strain evidence="1 2">Sa3CUA8</strain>
    </source>
</reference>
<organism evidence="1 2">
    <name type="scientific">Sporosarcina gallistercoris</name>
    <dbReference type="NCBI Taxonomy" id="2762245"/>
    <lineage>
        <taxon>Bacteria</taxon>
        <taxon>Bacillati</taxon>
        <taxon>Bacillota</taxon>
        <taxon>Bacilli</taxon>
        <taxon>Bacillales</taxon>
        <taxon>Caryophanaceae</taxon>
        <taxon>Sporosarcina</taxon>
    </lineage>
</organism>
<comment type="caution">
    <text evidence="1">The sequence shown here is derived from an EMBL/GenBank/DDBJ whole genome shotgun (WGS) entry which is preliminary data.</text>
</comment>
<accession>A0ABR8PH67</accession>
<name>A0ABR8PH67_9BACL</name>
<keyword evidence="2" id="KW-1185">Reference proteome</keyword>
<evidence type="ECO:0008006" key="3">
    <source>
        <dbReference type="Google" id="ProtNLM"/>
    </source>
</evidence>
<protein>
    <recommendedName>
        <fullName evidence="3">ABC transporter substrate-binding protein</fullName>
    </recommendedName>
</protein>
<evidence type="ECO:0000313" key="1">
    <source>
        <dbReference type="EMBL" id="MBD7907488.1"/>
    </source>
</evidence>
<dbReference type="RefSeq" id="WP_191688653.1">
    <property type="nucleotide sequence ID" value="NZ_JACSQY010000002.1"/>
</dbReference>
<evidence type="ECO:0000313" key="2">
    <source>
        <dbReference type="Proteomes" id="UP000659496"/>
    </source>
</evidence>
<dbReference type="EMBL" id="JACSQY010000002">
    <property type="protein sequence ID" value="MBD7907488.1"/>
    <property type="molecule type" value="Genomic_DNA"/>
</dbReference>